<feature type="signal peptide" evidence="1">
    <location>
        <begin position="1"/>
        <end position="27"/>
    </location>
</feature>
<reference evidence="2" key="1">
    <citation type="submission" date="2020-11" db="EMBL/GenBank/DDBJ databases">
        <authorList>
            <consortium name="DOE Joint Genome Institute"/>
            <person name="Ahrendt S."/>
            <person name="Riley R."/>
            <person name="Andreopoulos W."/>
            <person name="Labutti K."/>
            <person name="Pangilinan J."/>
            <person name="Ruiz-Duenas F.J."/>
            <person name="Barrasa J.M."/>
            <person name="Sanchez-Garcia M."/>
            <person name="Camarero S."/>
            <person name="Miyauchi S."/>
            <person name="Serrano A."/>
            <person name="Linde D."/>
            <person name="Babiker R."/>
            <person name="Drula E."/>
            <person name="Ayuso-Fernandez I."/>
            <person name="Pacheco R."/>
            <person name="Padilla G."/>
            <person name="Ferreira P."/>
            <person name="Barriuso J."/>
            <person name="Kellner H."/>
            <person name="Castanera R."/>
            <person name="Alfaro M."/>
            <person name="Ramirez L."/>
            <person name="Pisabarro A.G."/>
            <person name="Kuo A."/>
            <person name="Tritt A."/>
            <person name="Lipzen A."/>
            <person name="He G."/>
            <person name="Yan M."/>
            <person name="Ng V."/>
            <person name="Cullen D."/>
            <person name="Martin F."/>
            <person name="Rosso M.-N."/>
            <person name="Henrissat B."/>
            <person name="Hibbett D."/>
            <person name="Martinez A.T."/>
            <person name="Grigoriev I.V."/>
        </authorList>
    </citation>
    <scope>NUCLEOTIDE SEQUENCE</scope>
    <source>
        <strain evidence="2">AH 40177</strain>
    </source>
</reference>
<evidence type="ECO:0000256" key="1">
    <source>
        <dbReference type="SAM" id="SignalP"/>
    </source>
</evidence>
<accession>A0A9P5PYY7</accession>
<dbReference type="AlphaFoldDB" id="A0A9P5PYY7"/>
<organism evidence="2 3">
    <name type="scientific">Rhodocollybia butyracea</name>
    <dbReference type="NCBI Taxonomy" id="206335"/>
    <lineage>
        <taxon>Eukaryota</taxon>
        <taxon>Fungi</taxon>
        <taxon>Dikarya</taxon>
        <taxon>Basidiomycota</taxon>
        <taxon>Agaricomycotina</taxon>
        <taxon>Agaricomycetes</taxon>
        <taxon>Agaricomycetidae</taxon>
        <taxon>Agaricales</taxon>
        <taxon>Marasmiineae</taxon>
        <taxon>Omphalotaceae</taxon>
        <taxon>Rhodocollybia</taxon>
    </lineage>
</organism>
<protein>
    <submittedName>
        <fullName evidence="2">Uncharacterized protein</fullName>
    </submittedName>
</protein>
<dbReference type="EMBL" id="JADNRY010000029">
    <property type="protein sequence ID" value="KAF9071803.1"/>
    <property type="molecule type" value="Genomic_DNA"/>
</dbReference>
<keyword evidence="3" id="KW-1185">Reference proteome</keyword>
<comment type="caution">
    <text evidence="2">The sequence shown here is derived from an EMBL/GenBank/DDBJ whole genome shotgun (WGS) entry which is preliminary data.</text>
</comment>
<dbReference type="OrthoDB" id="2757214at2759"/>
<proteinExistence type="predicted"/>
<evidence type="ECO:0000313" key="3">
    <source>
        <dbReference type="Proteomes" id="UP000772434"/>
    </source>
</evidence>
<sequence length="174" mass="19049">MVPSSSVLISRLVYSVLLFSFDAQVFGQNANSSATVCADNGSDWYTDFVGETPCATYQRLRQVCSSQYELGILDTTAIPGDDCSGESMECCCNSISFALSMLCMTCQRGLGPSEEGYDALSGSYGNYLKTSWISVCSPVTNQKLPSDIQEGVCDNRIRIFDNLYSLFWDDGSWS</sequence>
<keyword evidence="1" id="KW-0732">Signal</keyword>
<gene>
    <name evidence="2" type="ORF">BDP27DRAFT_1218561</name>
</gene>
<dbReference type="Proteomes" id="UP000772434">
    <property type="component" value="Unassembled WGS sequence"/>
</dbReference>
<feature type="chain" id="PRO_5040429648" evidence="1">
    <location>
        <begin position="28"/>
        <end position="174"/>
    </location>
</feature>
<evidence type="ECO:0000313" key="2">
    <source>
        <dbReference type="EMBL" id="KAF9071803.1"/>
    </source>
</evidence>
<name>A0A9P5PYY7_9AGAR</name>